<evidence type="ECO:0000313" key="10">
    <source>
        <dbReference type="Proteomes" id="UP000654918"/>
    </source>
</evidence>
<evidence type="ECO:0000256" key="2">
    <source>
        <dbReference type="ARBA" id="ARBA00022723"/>
    </source>
</evidence>
<dbReference type="InterPro" id="IPR007219">
    <property type="entry name" value="XnlR_reg_dom"/>
</dbReference>
<keyword evidence="2" id="KW-0479">Metal-binding</keyword>
<gene>
    <name evidence="9" type="ORF">CPLU01_12875</name>
</gene>
<feature type="compositionally biased region" description="Polar residues" evidence="7">
    <location>
        <begin position="90"/>
        <end position="99"/>
    </location>
</feature>
<dbReference type="CDD" id="cd00067">
    <property type="entry name" value="GAL4"/>
    <property type="match status" value="1"/>
</dbReference>
<dbReference type="PANTHER" id="PTHR46910">
    <property type="entry name" value="TRANSCRIPTION FACTOR PDR1"/>
    <property type="match status" value="1"/>
</dbReference>
<dbReference type="Pfam" id="PF00172">
    <property type="entry name" value="Zn_clus"/>
    <property type="match status" value="1"/>
</dbReference>
<keyword evidence="10" id="KW-1185">Reference proteome</keyword>
<dbReference type="GO" id="GO:0006351">
    <property type="term" value="P:DNA-templated transcription"/>
    <property type="evidence" value="ECO:0007669"/>
    <property type="project" value="InterPro"/>
</dbReference>
<proteinExistence type="predicted"/>
<dbReference type="SUPFAM" id="SSF57701">
    <property type="entry name" value="Zn2/Cys6 DNA-binding domain"/>
    <property type="match status" value="1"/>
</dbReference>
<evidence type="ECO:0000259" key="8">
    <source>
        <dbReference type="PROSITE" id="PS50048"/>
    </source>
</evidence>
<feature type="region of interest" description="Disordered" evidence="7">
    <location>
        <begin position="72"/>
        <end position="135"/>
    </location>
</feature>
<evidence type="ECO:0000256" key="5">
    <source>
        <dbReference type="ARBA" id="ARBA00023163"/>
    </source>
</evidence>
<dbReference type="CDD" id="cd12148">
    <property type="entry name" value="fungal_TF_MHR"/>
    <property type="match status" value="1"/>
</dbReference>
<protein>
    <submittedName>
        <fullName evidence="9">Fungal specific transcription factor domain-containing protein</fullName>
    </submittedName>
</protein>
<dbReference type="SMART" id="SM00066">
    <property type="entry name" value="GAL4"/>
    <property type="match status" value="1"/>
</dbReference>
<dbReference type="Gene3D" id="4.10.240.10">
    <property type="entry name" value="Zn(2)-C6 fungal-type DNA-binding domain"/>
    <property type="match status" value="1"/>
</dbReference>
<evidence type="ECO:0000256" key="7">
    <source>
        <dbReference type="SAM" id="MobiDB-lite"/>
    </source>
</evidence>
<keyword evidence="5" id="KW-0804">Transcription</keyword>
<dbReference type="PANTHER" id="PTHR46910:SF37">
    <property type="entry name" value="ZN(II)2CYS6 TRANSCRIPTION FACTOR (EUROFUNG)"/>
    <property type="match status" value="1"/>
</dbReference>
<dbReference type="EMBL" id="WIGO01000278">
    <property type="protein sequence ID" value="KAF6820047.1"/>
    <property type="molecule type" value="Genomic_DNA"/>
</dbReference>
<feature type="domain" description="Zn(2)-C6 fungal-type" evidence="8">
    <location>
        <begin position="14"/>
        <end position="44"/>
    </location>
</feature>
<name>A0A8H6JVC7_9PEZI</name>
<keyword evidence="6" id="KW-0539">Nucleus</keyword>
<dbReference type="Proteomes" id="UP000654918">
    <property type="component" value="Unassembled WGS sequence"/>
</dbReference>
<evidence type="ECO:0000313" key="9">
    <source>
        <dbReference type="EMBL" id="KAF6820047.1"/>
    </source>
</evidence>
<dbReference type="InterPro" id="IPR036864">
    <property type="entry name" value="Zn2-C6_fun-type_DNA-bd_sf"/>
</dbReference>
<reference evidence="9" key="1">
    <citation type="journal article" date="2020" name="Phytopathology">
        <title>Genome Sequence Resources of Colletotrichum truncatum, C. plurivorum, C. musicola, and C. sojae: Four Species Pathogenic to Soybean (Glycine max).</title>
        <authorList>
            <person name="Rogerio F."/>
            <person name="Boufleur T.R."/>
            <person name="Ciampi-Guillardi M."/>
            <person name="Sukno S.A."/>
            <person name="Thon M.R."/>
            <person name="Massola Junior N.S."/>
            <person name="Baroncelli R."/>
        </authorList>
    </citation>
    <scope>NUCLEOTIDE SEQUENCE</scope>
    <source>
        <strain evidence="9">LFN00145</strain>
    </source>
</reference>
<evidence type="ECO:0000256" key="6">
    <source>
        <dbReference type="ARBA" id="ARBA00023242"/>
    </source>
</evidence>
<comment type="caution">
    <text evidence="9">The sequence shown here is derived from an EMBL/GenBank/DDBJ whole genome shotgun (WGS) entry which is preliminary data.</text>
</comment>
<accession>A0A8H6JVC7</accession>
<keyword evidence="3" id="KW-0805">Transcription regulation</keyword>
<keyword evidence="4" id="KW-0238">DNA-binding</keyword>
<dbReference type="GO" id="GO:0000981">
    <property type="term" value="F:DNA-binding transcription factor activity, RNA polymerase II-specific"/>
    <property type="evidence" value="ECO:0007669"/>
    <property type="project" value="InterPro"/>
</dbReference>
<dbReference type="InterPro" id="IPR001138">
    <property type="entry name" value="Zn2Cys6_DnaBD"/>
</dbReference>
<dbReference type="PROSITE" id="PS50048">
    <property type="entry name" value="ZN2_CY6_FUNGAL_2"/>
    <property type="match status" value="1"/>
</dbReference>
<sequence length="611" mass="68300">MDTTKPKRVRRRKACDLCYHKKIKCDAAQPRCSGCKLYNSDCTYTGPTRATVSKPNHVKKIEMLEARLAQLEAQGKQSHASPELFRSSGAELSSASQTDHSSEGEQVWALRAGSDSTESPSSSTDQERMSLPRSNARTLPPLRMVLPVVEEYFESSNRLLPLFDHETFMKMLRGWYTYSAYRRPDAWAAINVVLALARRDSYASSPEETQSMQRYINNVQSVLNEIVIGEPTLLALQIVLGMVLVFHGSSDPRPAAIMVATAMRLVHGLSLHTKPAAEDLEPSEELQRNRVFWIAYILDRDCAMRTRQPPIHQDSEIDVDLPSTSPPDNMGLVLGVSGQVFNYLRTRVQLAYIQGKVFAMIYSVRAAKLPEHERLQNTLRLREMLDDWERSIPADFLPQCAASVVPAQHLRYMALLHYTHLQLAAATHYADSHHLEWLGEALSCSKRQAPGVVAEAFAAQLPDSWGKLVEAARTCMRLYAATPENDSALTWLVACGYLTSIMFITVNNLAQPDDPCRQTDQSNVESALLLLERLIKATDDARLKKIHGACKEMNDKAKLVTPPPDSGALFDPPGLEFGDEDPLDDGRWDLMDASFWDTNNFGTMSGNVTTF</sequence>
<dbReference type="InterPro" id="IPR050987">
    <property type="entry name" value="AtrR-like"/>
</dbReference>
<dbReference type="GO" id="GO:0005634">
    <property type="term" value="C:nucleus"/>
    <property type="evidence" value="ECO:0007669"/>
    <property type="project" value="UniProtKB-SubCell"/>
</dbReference>
<evidence type="ECO:0000256" key="1">
    <source>
        <dbReference type="ARBA" id="ARBA00004123"/>
    </source>
</evidence>
<evidence type="ECO:0000256" key="3">
    <source>
        <dbReference type="ARBA" id="ARBA00023015"/>
    </source>
</evidence>
<dbReference type="GO" id="GO:0008270">
    <property type="term" value="F:zinc ion binding"/>
    <property type="evidence" value="ECO:0007669"/>
    <property type="project" value="InterPro"/>
</dbReference>
<organism evidence="9 10">
    <name type="scientific">Colletotrichum plurivorum</name>
    <dbReference type="NCBI Taxonomy" id="2175906"/>
    <lineage>
        <taxon>Eukaryota</taxon>
        <taxon>Fungi</taxon>
        <taxon>Dikarya</taxon>
        <taxon>Ascomycota</taxon>
        <taxon>Pezizomycotina</taxon>
        <taxon>Sordariomycetes</taxon>
        <taxon>Hypocreomycetidae</taxon>
        <taxon>Glomerellales</taxon>
        <taxon>Glomerellaceae</taxon>
        <taxon>Colletotrichum</taxon>
        <taxon>Colletotrichum orchidearum species complex</taxon>
    </lineage>
</organism>
<dbReference type="AlphaFoldDB" id="A0A8H6JVC7"/>
<evidence type="ECO:0000256" key="4">
    <source>
        <dbReference type="ARBA" id="ARBA00023125"/>
    </source>
</evidence>
<comment type="subcellular location">
    <subcellularLocation>
        <location evidence="1">Nucleus</location>
    </subcellularLocation>
</comment>
<feature type="compositionally biased region" description="Low complexity" evidence="7">
    <location>
        <begin position="114"/>
        <end position="124"/>
    </location>
</feature>
<dbReference type="SMART" id="SM00906">
    <property type="entry name" value="Fungal_trans"/>
    <property type="match status" value="1"/>
</dbReference>
<dbReference type="Pfam" id="PF04082">
    <property type="entry name" value="Fungal_trans"/>
    <property type="match status" value="1"/>
</dbReference>
<dbReference type="GO" id="GO:0003677">
    <property type="term" value="F:DNA binding"/>
    <property type="evidence" value="ECO:0007669"/>
    <property type="project" value="UniProtKB-KW"/>
</dbReference>